<keyword evidence="2" id="KW-1185">Reference proteome</keyword>
<sequence>MITAGELFEKAIDNWRNNKGIGTAIIPHPLNEKLMVLGVLQRIYARSPTANVAIVTNSFSERQTITEYITQQKDSEENNEEFKNLIKSGNLKVFTDKYIISNKTLSYPLLCIWYKPDSVCQEMLDYVRNCKFKLIVLTKITNDFLALLDIYKIAPLLSDFEQAEVEAIRMTTPVEEIQIGVDIPANSNAVELLKYYDEYISTSLNIFGSFNIMQQANVGNQQLNISATQICYQIAQENGWNEHLDMSIGFNLEIDRLYNPNNLKDRASKTYEVIRERSKLLSDFEGKLDAILDIVRENRDKKILIINKRADFASIVTDYLNNLSDKDICGNYHDKVENIPAITLEGTPVFYKSGSKKGERKMMGAKAQKTLNVERFNQNMIHVLSTNNAPDKDLAIDVDIMIITSPMCEDIKSYMYRLSKIYFRSQSISLYSLYCKNTVEQKMIERKEIKDNHNVKNSNANDIYSDFIVVD</sequence>
<evidence type="ECO:0000313" key="1">
    <source>
        <dbReference type="EMBL" id="AXF52203.1"/>
    </source>
</evidence>
<organism evidence="1 2">
    <name type="scientific">crAssphage sp. isolate ctcc615</name>
    <dbReference type="NCBI Taxonomy" id="2989853"/>
    <lineage>
        <taxon>Viruses</taxon>
        <taxon>Duplodnaviria</taxon>
        <taxon>Heunggongvirae</taxon>
        <taxon>Uroviricota</taxon>
        <taxon>Caudoviricetes</taxon>
        <taxon>Crassvirales</taxon>
        <taxon>Intestiviridae</taxon>
        <taxon>Obtuvirinae</taxon>
        <taxon>Wotdevirus</taxon>
        <taxon>Wotdevirus murinus</taxon>
    </lineage>
</organism>
<accession>A0A345BP32</accession>
<proteinExistence type="predicted"/>
<reference evidence="1 2" key="1">
    <citation type="submission" date="2018-06" db="EMBL/GenBank/DDBJ databases">
        <title>Uncovering a Universe of Circular DNA Viruses in Animal Metagenomes.</title>
        <authorList>
            <person name="Tisza M."/>
            <person name="Buck C."/>
            <person name="Pastrana D."/>
            <person name="Welch N."/>
            <person name="Peretti A."/>
        </authorList>
    </citation>
    <scope>NUCLEOTIDE SEQUENCE [LARGE SCALE GENOMIC DNA]</scope>
    <source>
        <strain evidence="1">Ctcc615</strain>
    </source>
</reference>
<dbReference type="RefSeq" id="YP_010097081.1">
    <property type="nucleotide sequence ID" value="NC_055756.1"/>
</dbReference>
<dbReference type="EMBL" id="MH552500">
    <property type="protein sequence ID" value="AXF52203.1"/>
    <property type="molecule type" value="Genomic_DNA"/>
</dbReference>
<dbReference type="InterPro" id="IPR027417">
    <property type="entry name" value="P-loop_NTPase"/>
</dbReference>
<dbReference type="Gene3D" id="3.40.50.300">
    <property type="entry name" value="P-loop containing nucleotide triphosphate hydrolases"/>
    <property type="match status" value="1"/>
</dbReference>
<protein>
    <submittedName>
        <fullName evidence="1">SWI2/SNF2 ATPase</fullName>
    </submittedName>
</protein>
<evidence type="ECO:0000313" key="2">
    <source>
        <dbReference type="Proteomes" id="UP000257457"/>
    </source>
</evidence>
<name>A0A345BP32_9CAUD</name>
<dbReference type="GeneID" id="65114743"/>
<dbReference type="Proteomes" id="UP000257457">
    <property type="component" value="Segment"/>
</dbReference>